<dbReference type="PANTHER" id="PTHR47894:SF1">
    <property type="entry name" value="HTH-TYPE TRANSCRIPTIONAL REGULATOR VQSM"/>
    <property type="match status" value="1"/>
</dbReference>
<dbReference type="InterPro" id="IPR020449">
    <property type="entry name" value="Tscrpt_reg_AraC-type_HTH"/>
</dbReference>
<dbReference type="InterPro" id="IPR018060">
    <property type="entry name" value="HTH_AraC"/>
</dbReference>
<evidence type="ECO:0000313" key="6">
    <source>
        <dbReference type="Proteomes" id="UP000663570"/>
    </source>
</evidence>
<dbReference type="EMBL" id="CP071060">
    <property type="protein sequence ID" value="QSI76488.1"/>
    <property type="molecule type" value="Genomic_DNA"/>
</dbReference>
<keyword evidence="3" id="KW-0804">Transcription</keyword>
<dbReference type="RefSeq" id="WP_206254155.1">
    <property type="nucleotide sequence ID" value="NZ_CP071060.1"/>
</dbReference>
<protein>
    <submittedName>
        <fullName evidence="5">AraC family transcriptional regulator</fullName>
    </submittedName>
</protein>
<dbReference type="Pfam" id="PF12625">
    <property type="entry name" value="Arabinose_bd"/>
    <property type="match status" value="1"/>
</dbReference>
<feature type="domain" description="HTH araC/xylS-type" evidence="4">
    <location>
        <begin position="232"/>
        <end position="330"/>
    </location>
</feature>
<evidence type="ECO:0000256" key="2">
    <source>
        <dbReference type="ARBA" id="ARBA00023125"/>
    </source>
</evidence>
<organism evidence="5 6">
    <name type="scientific">Niveibacterium microcysteis</name>
    <dbReference type="NCBI Taxonomy" id="2811415"/>
    <lineage>
        <taxon>Bacteria</taxon>
        <taxon>Pseudomonadati</taxon>
        <taxon>Pseudomonadota</taxon>
        <taxon>Betaproteobacteria</taxon>
        <taxon>Rhodocyclales</taxon>
        <taxon>Rhodocyclaceae</taxon>
        <taxon>Niveibacterium</taxon>
    </lineage>
</organism>
<evidence type="ECO:0000256" key="1">
    <source>
        <dbReference type="ARBA" id="ARBA00023015"/>
    </source>
</evidence>
<evidence type="ECO:0000313" key="5">
    <source>
        <dbReference type="EMBL" id="QSI76488.1"/>
    </source>
</evidence>
<dbReference type="SUPFAM" id="SSF46689">
    <property type="entry name" value="Homeodomain-like"/>
    <property type="match status" value="1"/>
</dbReference>
<dbReference type="Gene3D" id="1.10.10.60">
    <property type="entry name" value="Homeodomain-like"/>
    <property type="match status" value="1"/>
</dbReference>
<dbReference type="PRINTS" id="PR00032">
    <property type="entry name" value="HTHARAC"/>
</dbReference>
<name>A0ABX7M5P0_9RHOO</name>
<gene>
    <name evidence="5" type="ORF">JY500_18825</name>
</gene>
<dbReference type="SMART" id="SM00342">
    <property type="entry name" value="HTH_ARAC"/>
    <property type="match status" value="1"/>
</dbReference>
<sequence>MQDTWLSSVMLLVHTALADRGLDADGIAASAGIDPALLRDPNTRIPLVPAAQFWEAAVRAVDGDPCFGLDVAERLNPTTLHAVGFAWLASASLREAGRRLVRYFRIVSSVDEVEIRAEAGRTWLVFNTEDGFTLPRSYDARMASLVRLCRAIAGPDFKPAAVRLRHPRNAAADRMRALYGVEPEFGASEYAIAIDDEELDRPLPSGNAELALSAENIASEYLARHAKDDILARARRALIELLPSGGVSRGVIAQKLLLSERTLQRRLADQGFTFASLLESLRQELAYDYLRTGTHSINEIAYLLGFAEIASFTRAFRRWSGVAPSTWRDAQFGGVAA</sequence>
<proteinExistence type="predicted"/>
<dbReference type="PANTHER" id="PTHR47894">
    <property type="entry name" value="HTH-TYPE TRANSCRIPTIONAL REGULATOR GADX"/>
    <property type="match status" value="1"/>
</dbReference>
<dbReference type="Pfam" id="PF12833">
    <property type="entry name" value="HTH_18"/>
    <property type="match status" value="1"/>
</dbReference>
<dbReference type="Proteomes" id="UP000663570">
    <property type="component" value="Chromosome"/>
</dbReference>
<dbReference type="InterPro" id="IPR032687">
    <property type="entry name" value="AraC-type_N"/>
</dbReference>
<reference evidence="5 6" key="1">
    <citation type="submission" date="2021-02" db="EMBL/GenBank/DDBJ databases">
        <title>Niveibacterium changnyeongensis HC41.</title>
        <authorList>
            <person name="Kang M."/>
        </authorList>
    </citation>
    <scope>NUCLEOTIDE SEQUENCE [LARGE SCALE GENOMIC DNA]</scope>
    <source>
        <strain evidence="5 6">HC41</strain>
    </source>
</reference>
<evidence type="ECO:0000256" key="3">
    <source>
        <dbReference type="ARBA" id="ARBA00023163"/>
    </source>
</evidence>
<evidence type="ECO:0000259" key="4">
    <source>
        <dbReference type="PROSITE" id="PS01124"/>
    </source>
</evidence>
<dbReference type="InterPro" id="IPR009057">
    <property type="entry name" value="Homeodomain-like_sf"/>
</dbReference>
<keyword evidence="6" id="KW-1185">Reference proteome</keyword>
<accession>A0ABX7M5P0</accession>
<keyword evidence="2" id="KW-0238">DNA-binding</keyword>
<dbReference type="PROSITE" id="PS01124">
    <property type="entry name" value="HTH_ARAC_FAMILY_2"/>
    <property type="match status" value="1"/>
</dbReference>
<keyword evidence="1" id="KW-0805">Transcription regulation</keyword>